<dbReference type="InterPro" id="IPR001640">
    <property type="entry name" value="Lgt"/>
</dbReference>
<evidence type="ECO:0000256" key="4">
    <source>
        <dbReference type="ARBA" id="ARBA00022692"/>
    </source>
</evidence>
<sequence length="253" mass="28542">MTFPFYLHLGPLTIHPHLLFESLAYFIGFRVYLWTRNKERIPMQQGMWVIVGATLGAAFGSKLLAWLESPALTLAHWNDPFYLMGGKTIVGGLLGGLIGVELMKKIIGWTRSTGDDFALPLIVGMSLGRIGCFLTGLDDHTHGSPTTWITGIDFGDGVLRHPTQLYEIAFLWLLAGGLLLLRHRPLPEGARFQLFMFGYLLFRLCADFIKPTPHEYWIFNNIQLAALAGLLYYGRLISRWRRPTPAEKETVHA</sequence>
<dbReference type="Proteomes" id="UP001208017">
    <property type="component" value="Unassembled WGS sequence"/>
</dbReference>
<feature type="transmembrane region" description="Helical" evidence="7">
    <location>
        <begin position="164"/>
        <end position="181"/>
    </location>
</feature>
<keyword evidence="4 7" id="KW-0812">Transmembrane</keyword>
<keyword evidence="6 7" id="KW-0472">Membrane</keyword>
<protein>
    <submittedName>
        <fullName evidence="8">Prolipoprotein diacylglyceryl transferase</fullName>
        <ecNumber evidence="8">2.4.99.-</ecNumber>
    </submittedName>
</protein>
<name>A0ABT3X024_9BACL</name>
<keyword evidence="8" id="KW-0328">Glycosyltransferase</keyword>
<feature type="transmembrane region" description="Helical" evidence="7">
    <location>
        <begin position="216"/>
        <end position="233"/>
    </location>
</feature>
<accession>A0ABT3X024</accession>
<evidence type="ECO:0000313" key="9">
    <source>
        <dbReference type="Proteomes" id="UP001208017"/>
    </source>
</evidence>
<evidence type="ECO:0000256" key="7">
    <source>
        <dbReference type="SAM" id="Phobius"/>
    </source>
</evidence>
<feature type="transmembrane region" description="Helical" evidence="7">
    <location>
        <begin position="81"/>
        <end position="102"/>
    </location>
</feature>
<dbReference type="EMBL" id="JAPMLT010000004">
    <property type="protein sequence ID" value="MCX7570260.1"/>
    <property type="molecule type" value="Genomic_DNA"/>
</dbReference>
<comment type="caution">
    <text evidence="8">The sequence shown here is derived from an EMBL/GenBank/DDBJ whole genome shotgun (WGS) entry which is preliminary data.</text>
</comment>
<feature type="transmembrane region" description="Helical" evidence="7">
    <location>
        <begin position="14"/>
        <end position="34"/>
    </location>
</feature>
<evidence type="ECO:0000256" key="3">
    <source>
        <dbReference type="ARBA" id="ARBA00022679"/>
    </source>
</evidence>
<dbReference type="RefSeq" id="WP_267151509.1">
    <property type="nucleotide sequence ID" value="NZ_JAPMLT010000004.1"/>
</dbReference>
<evidence type="ECO:0000256" key="6">
    <source>
        <dbReference type="ARBA" id="ARBA00023136"/>
    </source>
</evidence>
<evidence type="ECO:0000313" key="8">
    <source>
        <dbReference type="EMBL" id="MCX7570260.1"/>
    </source>
</evidence>
<feature type="transmembrane region" description="Helical" evidence="7">
    <location>
        <begin position="46"/>
        <end position="66"/>
    </location>
</feature>
<evidence type="ECO:0000256" key="2">
    <source>
        <dbReference type="ARBA" id="ARBA00022475"/>
    </source>
</evidence>
<evidence type="ECO:0000256" key="1">
    <source>
        <dbReference type="ARBA" id="ARBA00007150"/>
    </source>
</evidence>
<keyword evidence="9" id="KW-1185">Reference proteome</keyword>
<gene>
    <name evidence="8" type="ORF">OS242_09825</name>
</gene>
<dbReference type="PANTHER" id="PTHR30589:SF0">
    <property type="entry name" value="PHOSPHATIDYLGLYCEROL--PROLIPOPROTEIN DIACYLGLYCERYL TRANSFERASE"/>
    <property type="match status" value="1"/>
</dbReference>
<dbReference type="EC" id="2.4.99.-" evidence="8"/>
<dbReference type="PANTHER" id="PTHR30589">
    <property type="entry name" value="PROLIPOPROTEIN DIACYLGLYCERYL TRANSFERASE"/>
    <property type="match status" value="1"/>
</dbReference>
<keyword evidence="2" id="KW-1003">Cell membrane</keyword>
<dbReference type="Pfam" id="PF01790">
    <property type="entry name" value="LGT"/>
    <property type="match status" value="1"/>
</dbReference>
<organism evidence="8 9">
    <name type="scientific">Tumebacillus lacus</name>
    <dbReference type="NCBI Taxonomy" id="2995335"/>
    <lineage>
        <taxon>Bacteria</taxon>
        <taxon>Bacillati</taxon>
        <taxon>Bacillota</taxon>
        <taxon>Bacilli</taxon>
        <taxon>Bacillales</taxon>
        <taxon>Alicyclobacillaceae</taxon>
        <taxon>Tumebacillus</taxon>
    </lineage>
</organism>
<evidence type="ECO:0000256" key="5">
    <source>
        <dbReference type="ARBA" id="ARBA00022989"/>
    </source>
</evidence>
<reference evidence="8 9" key="1">
    <citation type="submission" date="2022-11" db="EMBL/GenBank/DDBJ databases">
        <title>Study of microbial diversity in lake waters.</title>
        <authorList>
            <person name="Zhang J."/>
        </authorList>
    </citation>
    <scope>NUCLEOTIDE SEQUENCE [LARGE SCALE GENOMIC DNA]</scope>
    <source>
        <strain evidence="8 9">DT12</strain>
    </source>
</reference>
<comment type="similarity">
    <text evidence="1">Belongs to the Lgt family.</text>
</comment>
<dbReference type="GO" id="GO:0016757">
    <property type="term" value="F:glycosyltransferase activity"/>
    <property type="evidence" value="ECO:0007669"/>
    <property type="project" value="UniProtKB-KW"/>
</dbReference>
<keyword evidence="5 7" id="KW-1133">Transmembrane helix</keyword>
<proteinExistence type="inferred from homology"/>
<keyword evidence="3 8" id="KW-0808">Transferase</keyword>